<dbReference type="InterPro" id="IPR036465">
    <property type="entry name" value="vWFA_dom_sf"/>
</dbReference>
<dbReference type="Proteomes" id="UP001143362">
    <property type="component" value="Unassembled WGS sequence"/>
</dbReference>
<evidence type="ECO:0000256" key="1">
    <source>
        <dbReference type="SAM" id="Phobius"/>
    </source>
</evidence>
<proteinExistence type="predicted"/>
<evidence type="ECO:0000313" key="3">
    <source>
        <dbReference type="Proteomes" id="UP001143362"/>
    </source>
</evidence>
<gene>
    <name evidence="2" type="ORF">EYC98_17415</name>
</gene>
<keyword evidence="1" id="KW-0472">Membrane</keyword>
<dbReference type="EMBL" id="SHNN01000004">
    <property type="protein sequence ID" value="MCX2982643.1"/>
    <property type="molecule type" value="Genomic_DNA"/>
</dbReference>
<keyword evidence="1" id="KW-1133">Transmembrane helix</keyword>
<keyword evidence="3" id="KW-1185">Reference proteome</keyword>
<organism evidence="2 3">
    <name type="scientific">Candidatus Litorirhabdus singularis</name>
    <dbReference type="NCBI Taxonomy" id="2518993"/>
    <lineage>
        <taxon>Bacteria</taxon>
        <taxon>Pseudomonadati</taxon>
        <taxon>Pseudomonadota</taxon>
        <taxon>Gammaproteobacteria</taxon>
        <taxon>Cellvibrionales</taxon>
        <taxon>Halieaceae</taxon>
        <taxon>Candidatus Litorirhabdus</taxon>
    </lineage>
</organism>
<keyword evidence="1" id="KW-0812">Transmembrane</keyword>
<reference evidence="2" key="1">
    <citation type="submission" date="2019-02" db="EMBL/GenBank/DDBJ databases">
        <authorList>
            <person name="Li S.-H."/>
        </authorList>
    </citation>
    <scope>NUCLEOTIDE SEQUENCE</scope>
    <source>
        <strain evidence="2">IMCC14734</strain>
    </source>
</reference>
<comment type="caution">
    <text evidence="2">The sequence shown here is derived from an EMBL/GenBank/DDBJ whole genome shotgun (WGS) entry which is preliminary data.</text>
</comment>
<accession>A0ABT3TK08</accession>
<dbReference type="RefSeq" id="WP_279246676.1">
    <property type="nucleotide sequence ID" value="NZ_SHNN01000004.1"/>
</dbReference>
<protein>
    <submittedName>
        <fullName evidence="2">VWA domain-containing protein</fullName>
    </submittedName>
</protein>
<sequence length="331" mass="37613">MRQRRGIEEFTLSFLDVICCGFGAVILLLMITKTMQPQIIEAASVNLEGRIAALQEQLFTLRGETHILNRDLNAKHEQLSNEEAAIALLRGKLASVRSQHETLNIQADSNDVVTSQLAIARQQLSDEMKRLLGSQYQSKNQMIGGIPVDSEYIIFVIDTSGSMYSYAWDRVLEEFEATLSIYPEVKGIQVMNDMGNYMFSRYRGQWIPDTPGRRRVIMDRLRTWNVFSNSSPVEGITAAISTFYASDKKISVYVFGDEFTGQSIQQVVDTVDRINREDEFGNRLVRIHAVGFPVQFSRQPHLQTTGIRFATLMRELTFRNGGTFVGLNDYR</sequence>
<feature type="transmembrane region" description="Helical" evidence="1">
    <location>
        <begin position="12"/>
        <end position="31"/>
    </location>
</feature>
<dbReference type="SUPFAM" id="SSF53300">
    <property type="entry name" value="vWA-like"/>
    <property type="match status" value="1"/>
</dbReference>
<name>A0ABT3TK08_9GAMM</name>
<evidence type="ECO:0000313" key="2">
    <source>
        <dbReference type="EMBL" id="MCX2982643.1"/>
    </source>
</evidence>